<gene>
    <name evidence="2" type="ORF">P0Y65_00695</name>
</gene>
<proteinExistence type="predicted"/>
<feature type="region of interest" description="Disordered" evidence="1">
    <location>
        <begin position="78"/>
        <end position="98"/>
    </location>
</feature>
<organism evidence="2 3">
    <name type="scientific">Candidatus Devosia phytovorans</name>
    <dbReference type="NCBI Taxonomy" id="3121372"/>
    <lineage>
        <taxon>Bacteria</taxon>
        <taxon>Pseudomonadati</taxon>
        <taxon>Pseudomonadota</taxon>
        <taxon>Alphaproteobacteria</taxon>
        <taxon>Hyphomicrobiales</taxon>
        <taxon>Devosiaceae</taxon>
        <taxon>Devosia</taxon>
    </lineage>
</organism>
<evidence type="ECO:0000256" key="1">
    <source>
        <dbReference type="SAM" id="MobiDB-lite"/>
    </source>
</evidence>
<reference evidence="2" key="1">
    <citation type="submission" date="2023-03" db="EMBL/GenBank/DDBJ databases">
        <title>Andean soil-derived lignocellulolytic bacterial consortium as a source of novel taxa and putative plastic-active enzymes.</title>
        <authorList>
            <person name="Diaz-Garcia L."/>
            <person name="Chuvochina M."/>
            <person name="Feuerriegel G."/>
            <person name="Bunk B."/>
            <person name="Sproer C."/>
            <person name="Streit W.R."/>
            <person name="Rodriguez L.M."/>
            <person name="Overmann J."/>
            <person name="Jimenez D.J."/>
        </authorList>
    </citation>
    <scope>NUCLEOTIDE SEQUENCE</scope>
    <source>
        <strain evidence="2">MAG 4196</strain>
    </source>
</reference>
<evidence type="ECO:0000313" key="3">
    <source>
        <dbReference type="Proteomes" id="UP001217476"/>
    </source>
</evidence>
<dbReference type="InterPro" id="IPR038573">
    <property type="entry name" value="BrnT_sf"/>
</dbReference>
<dbReference type="Proteomes" id="UP001217476">
    <property type="component" value="Chromosome"/>
</dbReference>
<protein>
    <submittedName>
        <fullName evidence="2">BrnT family toxin</fullName>
    </submittedName>
</protein>
<dbReference type="EMBL" id="CP119312">
    <property type="protein sequence ID" value="WEK04807.1"/>
    <property type="molecule type" value="Genomic_DNA"/>
</dbReference>
<dbReference type="Gene3D" id="3.10.450.530">
    <property type="entry name" value="Ribonuclease toxin, BrnT, of type II toxin-antitoxin system"/>
    <property type="match status" value="1"/>
</dbReference>
<dbReference type="Pfam" id="PF04365">
    <property type="entry name" value="BrnT_toxin"/>
    <property type="match status" value="1"/>
</dbReference>
<name>A0AAJ6B045_9HYPH</name>
<dbReference type="AlphaFoldDB" id="A0AAJ6B045"/>
<dbReference type="InterPro" id="IPR007460">
    <property type="entry name" value="BrnT_toxin"/>
</dbReference>
<sequence length="98" mass="11802">MDYEWDENKRRTNIEKHDVDVLDAMLIFEQWVLTEPDDRFDYGEARYRSTSFVDRECYVVIHTNRNGIIRIISAWKGGQRDRQKYQAGDARRNTGDER</sequence>
<evidence type="ECO:0000313" key="2">
    <source>
        <dbReference type="EMBL" id="WEK04807.1"/>
    </source>
</evidence>
<accession>A0AAJ6B045</accession>